<dbReference type="EMBL" id="JBHRZI010000031">
    <property type="protein sequence ID" value="MFC3896904.1"/>
    <property type="molecule type" value="Genomic_DNA"/>
</dbReference>
<gene>
    <name evidence="1" type="ORF">ACFOWZ_35965</name>
</gene>
<proteinExistence type="predicted"/>
<organism evidence="1 2">
    <name type="scientific">Lentzea rhizosphaerae</name>
    <dbReference type="NCBI Taxonomy" id="2041025"/>
    <lineage>
        <taxon>Bacteria</taxon>
        <taxon>Bacillati</taxon>
        <taxon>Actinomycetota</taxon>
        <taxon>Actinomycetes</taxon>
        <taxon>Pseudonocardiales</taxon>
        <taxon>Pseudonocardiaceae</taxon>
        <taxon>Lentzea</taxon>
    </lineage>
</organism>
<dbReference type="Proteomes" id="UP001595690">
    <property type="component" value="Unassembled WGS sequence"/>
</dbReference>
<protein>
    <submittedName>
        <fullName evidence="1">Uncharacterized protein</fullName>
    </submittedName>
</protein>
<accession>A0ABV8C4P5</accession>
<evidence type="ECO:0000313" key="1">
    <source>
        <dbReference type="EMBL" id="MFC3896904.1"/>
    </source>
</evidence>
<sequence>MRKDLLAIADALLPGTRLDDAYAAPDGNIREVLLIPGKAAARTAS</sequence>
<keyword evidence="2" id="KW-1185">Reference proteome</keyword>
<reference evidence="2" key="1">
    <citation type="journal article" date="2019" name="Int. J. Syst. Evol. Microbiol.">
        <title>The Global Catalogue of Microorganisms (GCM) 10K type strain sequencing project: providing services to taxonomists for standard genome sequencing and annotation.</title>
        <authorList>
            <consortium name="The Broad Institute Genomics Platform"/>
            <consortium name="The Broad Institute Genome Sequencing Center for Infectious Disease"/>
            <person name="Wu L."/>
            <person name="Ma J."/>
        </authorList>
    </citation>
    <scope>NUCLEOTIDE SEQUENCE [LARGE SCALE GENOMIC DNA]</scope>
    <source>
        <strain evidence="2">CGMCC 4.7405</strain>
    </source>
</reference>
<dbReference type="RefSeq" id="WP_382378401.1">
    <property type="nucleotide sequence ID" value="NZ_JBHRZI010000031.1"/>
</dbReference>
<evidence type="ECO:0000313" key="2">
    <source>
        <dbReference type="Proteomes" id="UP001595690"/>
    </source>
</evidence>
<name>A0ABV8C4P5_9PSEU</name>
<comment type="caution">
    <text evidence="1">The sequence shown here is derived from an EMBL/GenBank/DDBJ whole genome shotgun (WGS) entry which is preliminary data.</text>
</comment>